<dbReference type="Pfam" id="PF13144">
    <property type="entry name" value="ChapFlgA"/>
    <property type="match status" value="1"/>
</dbReference>
<dbReference type="Proteomes" id="UP000029858">
    <property type="component" value="Unassembled WGS sequence"/>
</dbReference>
<keyword evidence="3 4" id="KW-0574">Periplasm</keyword>
<dbReference type="InterPro" id="IPR017585">
    <property type="entry name" value="SAF_FlgA"/>
</dbReference>
<dbReference type="InterPro" id="IPR013974">
    <property type="entry name" value="SAF"/>
</dbReference>
<dbReference type="InterPro" id="IPR036732">
    <property type="entry name" value="AFP_Neu5c_C_sf"/>
</dbReference>
<dbReference type="EMBL" id="JRKQ01000023">
    <property type="protein sequence ID" value="KGJ22665.1"/>
    <property type="molecule type" value="Genomic_DNA"/>
</dbReference>
<dbReference type="CDD" id="cd11614">
    <property type="entry name" value="SAF_CpaB_FlgA_like"/>
    <property type="match status" value="1"/>
</dbReference>
<keyword evidence="4" id="KW-1005">Bacterial flagellum biogenesis</keyword>
<evidence type="ECO:0000259" key="5">
    <source>
        <dbReference type="SMART" id="SM00858"/>
    </source>
</evidence>
<dbReference type="GO" id="GO:0044780">
    <property type="term" value="P:bacterial-type flagellum assembly"/>
    <property type="evidence" value="ECO:0007669"/>
    <property type="project" value="InterPro"/>
</dbReference>
<evidence type="ECO:0000256" key="3">
    <source>
        <dbReference type="ARBA" id="ARBA00022764"/>
    </source>
</evidence>
<evidence type="ECO:0000256" key="4">
    <source>
        <dbReference type="RuleBase" id="RU362063"/>
    </source>
</evidence>
<comment type="subcellular location">
    <subcellularLocation>
        <location evidence="1 4">Periplasm</location>
    </subcellularLocation>
</comment>
<evidence type="ECO:0000313" key="6">
    <source>
        <dbReference type="EMBL" id="KGJ22665.1"/>
    </source>
</evidence>
<keyword evidence="2 4" id="KW-0732">Signal</keyword>
<dbReference type="PANTHER" id="PTHR36307:SF1">
    <property type="entry name" value="FLAGELLA BASAL BODY P-RING FORMATION PROTEIN FLGA"/>
    <property type="match status" value="1"/>
</dbReference>
<dbReference type="GO" id="GO:0042597">
    <property type="term" value="C:periplasmic space"/>
    <property type="evidence" value="ECO:0007669"/>
    <property type="project" value="UniProtKB-SubCell"/>
</dbReference>
<feature type="chain" id="PRO_5005108310" description="Flagella basal body P-ring formation protein FlgA" evidence="4">
    <location>
        <begin position="18"/>
        <end position="137"/>
    </location>
</feature>
<comment type="function">
    <text evidence="4">Involved in the assembly process of the P-ring formation. It may associate with FlgF on the rod constituting a structure essential for the P-ring assembly or may act as a modulator protein for the P-ring assembly.</text>
</comment>
<dbReference type="RefSeq" id="WP_036708422.1">
    <property type="nucleotide sequence ID" value="NZ_JRKQ01000023.1"/>
</dbReference>
<organism evidence="6 7">
    <name type="scientific">Paracoccus sanguinis</name>
    <dbReference type="NCBI Taxonomy" id="1545044"/>
    <lineage>
        <taxon>Bacteria</taxon>
        <taxon>Pseudomonadati</taxon>
        <taxon>Pseudomonadota</taxon>
        <taxon>Alphaproteobacteria</taxon>
        <taxon>Rhodobacterales</taxon>
        <taxon>Paracoccaceae</taxon>
        <taxon>Paracoccus</taxon>
    </lineage>
</organism>
<sequence>MGWLILLLALLPLSVAADEITAARTLPAGTVLAPEDLAVAVTARVGLTPPDAIGKQLRVAVYEGRPITAGQLTAPTLVARNQLVTLTYESAALRIETEGRALGAGGEGDVIRVMNISSRATLMARVNADGSVTVAQR</sequence>
<protein>
    <recommendedName>
        <fullName evidence="4">Flagella basal body P-ring formation protein FlgA</fullName>
    </recommendedName>
</protein>
<name>A0A099GIJ9_9RHOB</name>
<gene>
    <name evidence="6" type="ORF">IX56_06600</name>
</gene>
<comment type="caution">
    <text evidence="6">The sequence shown here is derived from an EMBL/GenBank/DDBJ whole genome shotgun (WGS) entry which is preliminary data.</text>
</comment>
<evidence type="ECO:0000256" key="2">
    <source>
        <dbReference type="ARBA" id="ARBA00022729"/>
    </source>
</evidence>
<dbReference type="Gene3D" id="3.90.1210.10">
    <property type="entry name" value="Antifreeze-like/N-acetylneuraminic acid synthase C-terminal domain"/>
    <property type="match status" value="1"/>
</dbReference>
<dbReference type="Gene3D" id="2.30.30.760">
    <property type="match status" value="1"/>
</dbReference>
<dbReference type="NCBIfam" id="TIGR03170">
    <property type="entry name" value="flgA_cterm"/>
    <property type="match status" value="1"/>
</dbReference>
<evidence type="ECO:0000256" key="1">
    <source>
        <dbReference type="ARBA" id="ARBA00004418"/>
    </source>
</evidence>
<feature type="signal peptide" evidence="4">
    <location>
        <begin position="1"/>
        <end position="17"/>
    </location>
</feature>
<reference evidence="6 7" key="1">
    <citation type="submission" date="2014-09" db="EMBL/GenBank/DDBJ databases">
        <authorList>
            <person name="McGinnis J.M."/>
            <person name="Wolfgang W.J."/>
        </authorList>
    </citation>
    <scope>NUCLEOTIDE SEQUENCE [LARGE SCALE GENOMIC DNA]</scope>
    <source>
        <strain evidence="6 7">5503</strain>
    </source>
</reference>
<dbReference type="SUPFAM" id="SSF51269">
    <property type="entry name" value="AFP III-like domain"/>
    <property type="match status" value="1"/>
</dbReference>
<dbReference type="AlphaFoldDB" id="A0A099GIJ9"/>
<comment type="similarity">
    <text evidence="4">Belongs to the FlgA family.</text>
</comment>
<evidence type="ECO:0000313" key="7">
    <source>
        <dbReference type="Proteomes" id="UP000029858"/>
    </source>
</evidence>
<dbReference type="InterPro" id="IPR039246">
    <property type="entry name" value="Flagellar_FlgA"/>
</dbReference>
<dbReference type="PANTHER" id="PTHR36307">
    <property type="entry name" value="FLAGELLA BASAL BODY P-RING FORMATION PROTEIN FLGA"/>
    <property type="match status" value="1"/>
</dbReference>
<accession>A0A099GIJ9</accession>
<proteinExistence type="inferred from homology"/>
<feature type="domain" description="SAF" evidence="5">
    <location>
        <begin position="18"/>
        <end position="73"/>
    </location>
</feature>
<dbReference type="SMART" id="SM00858">
    <property type="entry name" value="SAF"/>
    <property type="match status" value="1"/>
</dbReference>
<reference evidence="6 7" key="2">
    <citation type="submission" date="2014-10" db="EMBL/GenBank/DDBJ databases">
        <title>Paracoccus sanguinis sp. nov., isolated from clinical specimens of New York State patients.</title>
        <authorList>
            <person name="Mingle L.A."/>
            <person name="Cole J.A."/>
            <person name="Lapierre P."/>
            <person name="Musser K.A."/>
        </authorList>
    </citation>
    <scope>NUCLEOTIDE SEQUENCE [LARGE SCALE GENOMIC DNA]</scope>
    <source>
        <strain evidence="6 7">5503</strain>
    </source>
</reference>